<evidence type="ECO:0000313" key="2">
    <source>
        <dbReference type="Proteomes" id="UP000054826"/>
    </source>
</evidence>
<comment type="caution">
    <text evidence="1">The sequence shown here is derived from an EMBL/GenBank/DDBJ whole genome shotgun (WGS) entry which is preliminary data.</text>
</comment>
<sequence length="65" mass="7447">MLVKIISRSMQPGKAGIISFATCLFCENGEKLVFKIWTYFDCYIFILINYCIMESLSENNPVVAE</sequence>
<dbReference type="AlphaFoldDB" id="A0A0V1GNN5"/>
<dbReference type="EMBL" id="JYDV01001329">
    <property type="protein sequence ID" value="KRY99689.1"/>
    <property type="molecule type" value="Genomic_DNA"/>
</dbReference>
<proteinExistence type="predicted"/>
<gene>
    <name evidence="1" type="ORF">T4C_13942</name>
</gene>
<organism evidence="1 2">
    <name type="scientific">Trichinella pseudospiralis</name>
    <name type="common">Parasitic roundworm</name>
    <dbReference type="NCBI Taxonomy" id="6337"/>
    <lineage>
        <taxon>Eukaryota</taxon>
        <taxon>Metazoa</taxon>
        <taxon>Ecdysozoa</taxon>
        <taxon>Nematoda</taxon>
        <taxon>Enoplea</taxon>
        <taxon>Dorylaimia</taxon>
        <taxon>Trichinellida</taxon>
        <taxon>Trichinellidae</taxon>
        <taxon>Trichinella</taxon>
    </lineage>
</organism>
<accession>A0A0V1GNN5</accession>
<name>A0A0V1GNN5_TRIPS</name>
<dbReference type="Proteomes" id="UP000054826">
    <property type="component" value="Unassembled WGS sequence"/>
</dbReference>
<evidence type="ECO:0000313" key="1">
    <source>
        <dbReference type="EMBL" id="KRY99689.1"/>
    </source>
</evidence>
<reference evidence="1 2" key="1">
    <citation type="submission" date="2015-01" db="EMBL/GenBank/DDBJ databases">
        <title>Evolution of Trichinella species and genotypes.</title>
        <authorList>
            <person name="Korhonen P.K."/>
            <person name="Edoardo P."/>
            <person name="Giuseppe L.R."/>
            <person name="Gasser R.B."/>
        </authorList>
    </citation>
    <scope>NUCLEOTIDE SEQUENCE [LARGE SCALE GENOMIC DNA]</scope>
    <source>
        <strain evidence="1">ISS176</strain>
    </source>
</reference>
<protein>
    <submittedName>
        <fullName evidence="1">Uncharacterized protein</fullName>
    </submittedName>
</protein>